<reference evidence="7 8" key="1">
    <citation type="submission" date="2022-06" db="EMBL/GenBank/DDBJ databases">
        <title>Fructobacillus taiwanensis sp. nov., isolated from the honeybee.</title>
        <authorList>
            <person name="Chen Y.-S."/>
            <person name="Wang L.-T."/>
            <person name="Lee Y.-S."/>
            <person name="Chang Y.-C."/>
            <person name="Wu H.-C."/>
            <person name="Liao C.-Y."/>
            <person name="Chen W.-H."/>
            <person name="Deng J.-N."/>
            <person name="Wang Y.-H."/>
        </authorList>
    </citation>
    <scope>NUCLEOTIDE SEQUENCE [LARGE SCALE GENOMIC DNA]</scope>
    <source>
        <strain evidence="7 8">W13</strain>
    </source>
</reference>
<feature type="transmembrane region" description="Helical" evidence="6">
    <location>
        <begin position="199"/>
        <end position="221"/>
    </location>
</feature>
<evidence type="ECO:0000256" key="5">
    <source>
        <dbReference type="ARBA" id="ARBA00023136"/>
    </source>
</evidence>
<dbReference type="EMBL" id="JAMWYK010000001">
    <property type="protein sequence ID" value="MCO0831785.1"/>
    <property type="molecule type" value="Genomic_DNA"/>
</dbReference>
<dbReference type="Proteomes" id="UP001523234">
    <property type="component" value="Unassembled WGS sequence"/>
</dbReference>
<evidence type="ECO:0000256" key="3">
    <source>
        <dbReference type="ARBA" id="ARBA00022692"/>
    </source>
</evidence>
<accession>A0ABT0ZP64</accession>
<feature type="transmembrane region" description="Helical" evidence="6">
    <location>
        <begin position="277"/>
        <end position="301"/>
    </location>
</feature>
<gene>
    <name evidence="7" type="ORF">NFX39_01580</name>
</gene>
<feature type="transmembrane region" description="Helical" evidence="6">
    <location>
        <begin position="119"/>
        <end position="144"/>
    </location>
</feature>
<protein>
    <submittedName>
        <fullName evidence="7">APC family permease</fullName>
    </submittedName>
</protein>
<comment type="caution">
    <text evidence="7">The sequence shown here is derived from an EMBL/GenBank/DDBJ whole genome shotgun (WGS) entry which is preliminary data.</text>
</comment>
<evidence type="ECO:0000313" key="8">
    <source>
        <dbReference type="Proteomes" id="UP001523234"/>
    </source>
</evidence>
<dbReference type="PANTHER" id="PTHR42770:SF18">
    <property type="entry name" value="ARGININE_AGMATINE ANTIPORTER"/>
    <property type="match status" value="1"/>
</dbReference>
<dbReference type="Pfam" id="PF13520">
    <property type="entry name" value="AA_permease_2"/>
    <property type="match status" value="1"/>
</dbReference>
<evidence type="ECO:0000256" key="4">
    <source>
        <dbReference type="ARBA" id="ARBA00022989"/>
    </source>
</evidence>
<dbReference type="InterPro" id="IPR002293">
    <property type="entry name" value="AA/rel_permease1"/>
</dbReference>
<feature type="transmembrane region" description="Helical" evidence="6">
    <location>
        <begin position="233"/>
        <end position="257"/>
    </location>
</feature>
<feature type="transmembrane region" description="Helical" evidence="6">
    <location>
        <begin position="156"/>
        <end position="179"/>
    </location>
</feature>
<feature type="transmembrane region" description="Helical" evidence="6">
    <location>
        <begin position="411"/>
        <end position="429"/>
    </location>
</feature>
<dbReference type="PIRSF" id="PIRSF006060">
    <property type="entry name" value="AA_transporter"/>
    <property type="match status" value="1"/>
</dbReference>
<keyword evidence="4 6" id="KW-1133">Transmembrane helix</keyword>
<feature type="transmembrane region" description="Helical" evidence="6">
    <location>
        <begin position="44"/>
        <end position="67"/>
    </location>
</feature>
<keyword evidence="8" id="KW-1185">Reference proteome</keyword>
<feature type="transmembrane region" description="Helical" evidence="6">
    <location>
        <begin position="329"/>
        <end position="350"/>
    </location>
</feature>
<keyword evidence="2" id="KW-1003">Cell membrane</keyword>
<organism evidence="7 8">
    <name type="scientific">Fructobacillus apis</name>
    <dbReference type="NCBI Taxonomy" id="2935017"/>
    <lineage>
        <taxon>Bacteria</taxon>
        <taxon>Bacillati</taxon>
        <taxon>Bacillota</taxon>
        <taxon>Bacilli</taxon>
        <taxon>Lactobacillales</taxon>
        <taxon>Lactobacillaceae</taxon>
        <taxon>Fructobacillus</taxon>
    </lineage>
</organism>
<feature type="transmembrane region" description="Helical" evidence="6">
    <location>
        <begin position="88"/>
        <end position="107"/>
    </location>
</feature>
<dbReference type="PANTHER" id="PTHR42770">
    <property type="entry name" value="AMINO ACID TRANSPORTER-RELATED"/>
    <property type="match status" value="1"/>
</dbReference>
<evidence type="ECO:0000313" key="7">
    <source>
        <dbReference type="EMBL" id="MCO0831785.1"/>
    </source>
</evidence>
<feature type="transmembrane region" description="Helical" evidence="6">
    <location>
        <begin position="16"/>
        <end position="38"/>
    </location>
</feature>
<feature type="transmembrane region" description="Helical" evidence="6">
    <location>
        <begin position="356"/>
        <end position="374"/>
    </location>
</feature>
<name>A0ABT0ZP64_9LACO</name>
<feature type="transmembrane region" description="Helical" evidence="6">
    <location>
        <begin position="386"/>
        <end position="405"/>
    </location>
</feature>
<evidence type="ECO:0000256" key="2">
    <source>
        <dbReference type="ARBA" id="ARBA00022475"/>
    </source>
</evidence>
<proteinExistence type="predicted"/>
<keyword evidence="5 6" id="KW-0472">Membrane</keyword>
<comment type="subcellular location">
    <subcellularLocation>
        <location evidence="1">Cell membrane</location>
        <topology evidence="1">Multi-pass membrane protein</topology>
    </subcellularLocation>
</comment>
<dbReference type="Gene3D" id="1.20.1740.10">
    <property type="entry name" value="Amino acid/polyamine transporter I"/>
    <property type="match status" value="1"/>
</dbReference>
<evidence type="ECO:0000256" key="1">
    <source>
        <dbReference type="ARBA" id="ARBA00004651"/>
    </source>
</evidence>
<dbReference type="InterPro" id="IPR050367">
    <property type="entry name" value="APC_superfamily"/>
</dbReference>
<evidence type="ECO:0000256" key="6">
    <source>
        <dbReference type="SAM" id="Phobius"/>
    </source>
</evidence>
<keyword evidence="3 6" id="KW-0812">Transmembrane</keyword>
<dbReference type="RefSeq" id="WP_252442363.1">
    <property type="nucleotide sequence ID" value="NZ_JAMWYK010000001.1"/>
</dbReference>
<sequence length="434" mass="46144">MKTESNTEQQPKAAKMGFISLILFGINAIIGSGIFLLPSTGMKLFGPASILVLLFDAVLAFCIAICFAECASYFKETGGAYVYAREAFGRFVGYEVGFVTWAIWIIAEGTMYTAFATALGGIFPALGTPADKTIIIVCLYLFLITLNVSGVRMATILSNVITVGKLTPIILVIVVGLFFMKPAHFDPFFVTKLATVPNFATAAITLFYIFSGFERVVITAGDMKNAQKNLPRALLISLATVVTVYILVMVTSIGVLGDRLATSTVPLKDTFQAIAGNFGGNIIAIGTLLSIGGICIASSFVSPRSGVALSDNKMMPSVLQKRNKKQAPYVAILISGTASLVIALSGSFAVLAQISAVSRFAQFIPTILAVLVFRKKFGDKEGGFKAPFGPLIPVVALLASLWLLSHVSPANLIWGLGALLLAVPFYFLTKKAQG</sequence>